<evidence type="ECO:0000313" key="3">
    <source>
        <dbReference type="Proteomes" id="UP000230713"/>
    </source>
</evidence>
<organism evidence="2 4">
    <name type="scientific">Huberarchaeum crystalense</name>
    <dbReference type="NCBI Taxonomy" id="2014257"/>
    <lineage>
        <taxon>Archaea</taxon>
        <taxon>Candidatus Huberarchaeota</taxon>
        <taxon>Candidatus Huberarchaeia</taxon>
        <taxon>Candidatus Huberarchaeales</taxon>
        <taxon>Candidatus Huberarchaeaceae</taxon>
        <taxon>Candidatus Huberarchaeum</taxon>
    </lineage>
</organism>
<accession>A0A2H9N4M7</accession>
<evidence type="ECO:0000313" key="4">
    <source>
        <dbReference type="Proteomes" id="UP000231449"/>
    </source>
</evidence>
<evidence type="ECO:0000313" key="2">
    <source>
        <dbReference type="EMBL" id="PIX28321.1"/>
    </source>
</evidence>
<reference evidence="2" key="1">
    <citation type="submission" date="2017-09" db="EMBL/GenBank/DDBJ databases">
        <title>Depth-based differentiation of microbial function through sediment-hosted aquifers and enrichment of novel symbionts in the deep terrestrial subsurface.</title>
        <authorList>
            <person name="Probst A.J."/>
            <person name="Ladd B."/>
            <person name="Jarett J.K."/>
            <person name="Geller-Mcgrath D.E."/>
            <person name="Sieber C.M."/>
            <person name="Emerson J.B."/>
            <person name="Anantharaman K."/>
            <person name="Thomas B.C."/>
            <person name="Malmstrom R."/>
            <person name="Stieglmeier M."/>
            <person name="Klingl A."/>
            <person name="Woyke T."/>
            <person name="Ryan C.M."/>
            <person name="Banfield J.F."/>
        </authorList>
    </citation>
    <scope>NUCLEOTIDE SEQUENCE [LARGE SCALE GENOMIC DNA]</scope>
    <source>
        <strain evidence="1">CG03_land_8_20_14_0_80_31_114</strain>
        <strain evidence="2">CG_4_8_14_3_um_filter</strain>
    </source>
</reference>
<dbReference type="Proteomes" id="UP000231449">
    <property type="component" value="Unassembled WGS sequence"/>
</dbReference>
<accession>A0A2H9M273</accession>
<dbReference type="Proteomes" id="UP000230713">
    <property type="component" value="Unassembled WGS sequence"/>
</dbReference>
<protein>
    <submittedName>
        <fullName evidence="2">Uncharacterized protein</fullName>
    </submittedName>
</protein>
<proteinExistence type="predicted"/>
<dbReference type="AlphaFoldDB" id="A0A2H9N4M7"/>
<dbReference type="EMBL" id="PEUT01000033">
    <property type="protein sequence ID" value="PIV13735.1"/>
    <property type="molecule type" value="Genomic_DNA"/>
</dbReference>
<gene>
    <name evidence="1" type="ORF">COS45_01300</name>
    <name evidence="2" type="ORF">COZ66_00005</name>
</gene>
<evidence type="ECO:0000313" key="1">
    <source>
        <dbReference type="EMBL" id="PIV13735.1"/>
    </source>
</evidence>
<comment type="caution">
    <text evidence="2">The sequence shown here is derived from an EMBL/GenBank/DDBJ whole genome shotgun (WGS) entry which is preliminary data.</text>
</comment>
<dbReference type="EMBL" id="PFIH01000001">
    <property type="protein sequence ID" value="PIX28321.1"/>
    <property type="molecule type" value="Genomic_DNA"/>
</dbReference>
<sequence length="225" mass="24841">MKSNTKILLGVLLIGIFVTAIVVPAISVNKNDVKVNTSIDEKDNSLKNNSVFNKWLIFKIGGDKVYVSYGFKGNISAGETIDYVINTTGWEEVNVRFYSDDGIDINIVEGHASGITDVVEKKFENVKKNDYKIKDGQKNISISIKGNKKGKYGIIITVVKKKYEIKGKKFNVSELKEAIKEIKPSTVENNLLLSSAFENLIPRDVAAGISEACKVSCTPLVWSIC</sequence>
<reference evidence="3 4" key="2">
    <citation type="submission" date="2017-09" db="EMBL/GenBank/DDBJ databases">
        <title>Depth-based differentiation of microbial function through sediment-hosted aquifers and enrichment of novel symbionts in the deep terrestrial subsurface.</title>
        <authorList>
            <person name="Probst A.J."/>
            <person name="Ladd B."/>
            <person name="Jarett J.K."/>
            <person name="Geller-Mcgrath D.E."/>
            <person name="Sieber C.M.K."/>
            <person name="Emerson J.B."/>
            <person name="Anantharaman K."/>
            <person name="Thomas B.C."/>
            <person name="Malmstrom R."/>
            <person name="Stieglmeier M."/>
            <person name="Klingl A."/>
            <person name="Woyke T."/>
            <person name="Ryan C.M."/>
            <person name="Banfield J.F."/>
        </authorList>
    </citation>
    <scope>NUCLEOTIDE SEQUENCE [LARGE SCALE GENOMIC DNA]</scope>
</reference>
<name>A0A2H9N4M7_HUBC1</name>